<evidence type="ECO:0000313" key="11">
    <source>
        <dbReference type="Proteomes" id="UP000190341"/>
    </source>
</evidence>
<sequence length="203" mass="23227">MSLPLFPSAESELALPDARLIWRPGWLAVDAADRLLTALRTEIPWEIHRLLLFGREVDSPRLSCWMGDPQARYRYSGSEFRPRPWHPALRELAERLQAELGETFNSVLANRYRDGHDSMGWHSDDEPELGPAPVIASLSLGGTRRFVLKHRRDPALKAELALDHGSLLVMAGDTQRHYRHALPRTSRPVGERINLTFRHIRPH</sequence>
<keyword evidence="4" id="KW-0460">Magnesium</keyword>
<proteinExistence type="predicted"/>
<evidence type="ECO:0000256" key="8">
    <source>
        <dbReference type="ARBA" id="ARBA00023204"/>
    </source>
</evidence>
<name>A0A1T5LFD5_9GAMM</name>
<evidence type="ECO:0000256" key="2">
    <source>
        <dbReference type="ARBA" id="ARBA00022723"/>
    </source>
</evidence>
<keyword evidence="11" id="KW-1185">Reference proteome</keyword>
<dbReference type="PROSITE" id="PS51471">
    <property type="entry name" value="FE2OG_OXY"/>
    <property type="match status" value="1"/>
</dbReference>
<dbReference type="InterPro" id="IPR005123">
    <property type="entry name" value="Oxoglu/Fe-dep_dioxygenase_dom"/>
</dbReference>
<dbReference type="EMBL" id="FUZV01000002">
    <property type="protein sequence ID" value="SKC74405.1"/>
    <property type="molecule type" value="Genomic_DNA"/>
</dbReference>
<dbReference type="GO" id="GO:0016705">
    <property type="term" value="F:oxidoreductase activity, acting on paired donors, with incorporation or reduction of molecular oxygen"/>
    <property type="evidence" value="ECO:0007669"/>
    <property type="project" value="UniProtKB-ARBA"/>
</dbReference>
<keyword evidence="7" id="KW-0408">Iron</keyword>
<gene>
    <name evidence="10" type="ORF">SAMN06296058_2398</name>
</gene>
<dbReference type="AlphaFoldDB" id="A0A1T5LFD5"/>
<keyword evidence="3" id="KW-0227">DNA damage</keyword>
<dbReference type="GO" id="GO:0006307">
    <property type="term" value="P:DNA alkylation repair"/>
    <property type="evidence" value="ECO:0007669"/>
    <property type="project" value="InterPro"/>
</dbReference>
<reference evidence="10 11" key="1">
    <citation type="submission" date="2017-02" db="EMBL/GenBank/DDBJ databases">
        <authorList>
            <person name="Peterson S.W."/>
        </authorList>
    </citation>
    <scope>NUCLEOTIDE SEQUENCE [LARGE SCALE GENOMIC DNA]</scope>
    <source>
        <strain evidence="10 11">P15</strain>
    </source>
</reference>
<evidence type="ECO:0000313" key="10">
    <source>
        <dbReference type="EMBL" id="SKC74405.1"/>
    </source>
</evidence>
<dbReference type="GO" id="GO:0140097">
    <property type="term" value="F:catalytic activity, acting on DNA"/>
    <property type="evidence" value="ECO:0007669"/>
    <property type="project" value="UniProtKB-ARBA"/>
</dbReference>
<evidence type="ECO:0000256" key="4">
    <source>
        <dbReference type="ARBA" id="ARBA00022842"/>
    </source>
</evidence>
<accession>A0A1T5LFD5</accession>
<evidence type="ECO:0000256" key="6">
    <source>
        <dbReference type="ARBA" id="ARBA00023002"/>
    </source>
</evidence>
<dbReference type="STRING" id="428993.SAMN06296058_2398"/>
<dbReference type="PANTHER" id="PTHR31212">
    <property type="entry name" value="ALPHA-KETOGLUTARATE-DEPENDENT DIOXYGENASE ALKB HOMOLOG 3"/>
    <property type="match status" value="1"/>
</dbReference>
<dbReference type="PANTHER" id="PTHR31212:SF4">
    <property type="entry name" value="ALPHA-KETOGLUTARATE-DEPENDENT DIOXYGENASE ALKB HOMOLOG 3"/>
    <property type="match status" value="1"/>
</dbReference>
<dbReference type="InterPro" id="IPR032854">
    <property type="entry name" value="ALKBH3"/>
</dbReference>
<keyword evidence="2" id="KW-0479">Metal-binding</keyword>
<evidence type="ECO:0000256" key="3">
    <source>
        <dbReference type="ARBA" id="ARBA00022763"/>
    </source>
</evidence>
<dbReference type="RefSeq" id="WP_079724763.1">
    <property type="nucleotide sequence ID" value="NZ_BMCL01000001.1"/>
</dbReference>
<dbReference type="InterPro" id="IPR027450">
    <property type="entry name" value="AlkB-like"/>
</dbReference>
<keyword evidence="5 10" id="KW-0223">Dioxygenase</keyword>
<dbReference type="Gene3D" id="2.60.120.590">
    <property type="entry name" value="Alpha-ketoglutarate-dependent dioxygenase AlkB-like"/>
    <property type="match status" value="1"/>
</dbReference>
<keyword evidence="8" id="KW-0234">DNA repair</keyword>
<evidence type="ECO:0000256" key="1">
    <source>
        <dbReference type="ARBA" id="ARBA00001954"/>
    </source>
</evidence>
<dbReference type="SUPFAM" id="SSF51197">
    <property type="entry name" value="Clavaminate synthase-like"/>
    <property type="match status" value="1"/>
</dbReference>
<feature type="domain" description="Fe2OG dioxygenase" evidence="9">
    <location>
        <begin position="103"/>
        <end position="201"/>
    </location>
</feature>
<comment type="cofactor">
    <cofactor evidence="1">
        <name>Fe(2+)</name>
        <dbReference type="ChEBI" id="CHEBI:29033"/>
    </cofactor>
</comment>
<protein>
    <submittedName>
        <fullName evidence="10">DNA-N1-methyladenine dioxygenase</fullName>
    </submittedName>
</protein>
<keyword evidence="6" id="KW-0560">Oxidoreductase</keyword>
<dbReference type="OrthoDB" id="190276at2"/>
<dbReference type="GO" id="GO:0016787">
    <property type="term" value="F:hydrolase activity"/>
    <property type="evidence" value="ECO:0007669"/>
    <property type="project" value="UniProtKB-ARBA"/>
</dbReference>
<dbReference type="Proteomes" id="UP000190341">
    <property type="component" value="Unassembled WGS sequence"/>
</dbReference>
<evidence type="ECO:0000256" key="5">
    <source>
        <dbReference type="ARBA" id="ARBA00022964"/>
    </source>
</evidence>
<evidence type="ECO:0000256" key="7">
    <source>
        <dbReference type="ARBA" id="ARBA00023004"/>
    </source>
</evidence>
<dbReference type="Pfam" id="PF13532">
    <property type="entry name" value="2OG-FeII_Oxy_2"/>
    <property type="match status" value="1"/>
</dbReference>
<evidence type="ECO:0000259" key="9">
    <source>
        <dbReference type="PROSITE" id="PS51471"/>
    </source>
</evidence>
<dbReference type="FunFam" id="2.60.120.590:FF:000004">
    <property type="entry name" value="DNA oxidative demethylase ALKBH2"/>
    <property type="match status" value="1"/>
</dbReference>
<dbReference type="GO" id="GO:0032451">
    <property type="term" value="F:demethylase activity"/>
    <property type="evidence" value="ECO:0007669"/>
    <property type="project" value="UniProtKB-ARBA"/>
</dbReference>
<dbReference type="GO" id="GO:0046872">
    <property type="term" value="F:metal ion binding"/>
    <property type="evidence" value="ECO:0007669"/>
    <property type="project" value="UniProtKB-KW"/>
</dbReference>
<dbReference type="GO" id="GO:0051213">
    <property type="term" value="F:dioxygenase activity"/>
    <property type="evidence" value="ECO:0007669"/>
    <property type="project" value="UniProtKB-KW"/>
</dbReference>
<organism evidence="10 11">
    <name type="scientific">Pseudoxanthomonas indica</name>
    <dbReference type="NCBI Taxonomy" id="428993"/>
    <lineage>
        <taxon>Bacteria</taxon>
        <taxon>Pseudomonadati</taxon>
        <taxon>Pseudomonadota</taxon>
        <taxon>Gammaproteobacteria</taxon>
        <taxon>Lysobacterales</taxon>
        <taxon>Lysobacteraceae</taxon>
        <taxon>Pseudoxanthomonas</taxon>
    </lineage>
</organism>
<dbReference type="InterPro" id="IPR037151">
    <property type="entry name" value="AlkB-like_sf"/>
</dbReference>